<organism evidence="2 3">
    <name type="scientific">Pseudomonas saxonica</name>
    <dbReference type="NCBI Taxonomy" id="2600598"/>
    <lineage>
        <taxon>Bacteria</taxon>
        <taxon>Pseudomonadati</taxon>
        <taxon>Pseudomonadota</taxon>
        <taxon>Gammaproteobacteria</taxon>
        <taxon>Pseudomonadales</taxon>
        <taxon>Pseudomonadaceae</taxon>
        <taxon>Pseudomonas</taxon>
    </lineage>
</organism>
<dbReference type="EMBL" id="VFIO01000012">
    <property type="protein sequence ID" value="TWR86158.1"/>
    <property type="molecule type" value="Genomic_DNA"/>
</dbReference>
<evidence type="ECO:0000313" key="1">
    <source>
        <dbReference type="EMBL" id="TWR86158.1"/>
    </source>
</evidence>
<dbReference type="NCBIfam" id="TIGR02532">
    <property type="entry name" value="IV_pilin_GFxxxE"/>
    <property type="match status" value="1"/>
</dbReference>
<keyword evidence="4" id="KW-1185">Reference proteome</keyword>
<dbReference type="RefSeq" id="WP_146387300.1">
    <property type="nucleotide sequence ID" value="NZ_VFIO01000012.1"/>
</dbReference>
<evidence type="ECO:0000313" key="4">
    <source>
        <dbReference type="Proteomes" id="UP000318428"/>
    </source>
</evidence>
<dbReference type="InterPro" id="IPR045584">
    <property type="entry name" value="Pilin-like"/>
</dbReference>
<reference evidence="3 4" key="1">
    <citation type="submission" date="2019-06" db="EMBL/GenBank/DDBJ databases">
        <title>Pseudomonas bimorpha sp. nov. isolated from bovine raw milk and skim milk concentrate.</title>
        <authorList>
            <person name="Hofmann K."/>
            <person name="Huptas C."/>
            <person name="Doll E."/>
            <person name="Scherer S."/>
            <person name="Wenning M."/>
        </authorList>
    </citation>
    <scope>NUCLEOTIDE SEQUENCE [LARGE SCALE GENOMIC DNA]</scope>
    <source>
        <strain evidence="1 4">DSM 108989</strain>
        <strain evidence="2 3">DSM 108990</strain>
    </source>
</reference>
<proteinExistence type="predicted"/>
<name>A0A5C5PVQ9_9PSED</name>
<dbReference type="InterPro" id="IPR012902">
    <property type="entry name" value="N_methyl_site"/>
</dbReference>
<dbReference type="OrthoDB" id="5801210at2"/>
<comment type="caution">
    <text evidence="2">The sequence shown here is derived from an EMBL/GenBank/DDBJ whole genome shotgun (WGS) entry which is preliminary data.</text>
</comment>
<evidence type="ECO:0000313" key="3">
    <source>
        <dbReference type="Proteomes" id="UP000317901"/>
    </source>
</evidence>
<dbReference type="PROSITE" id="PS00409">
    <property type="entry name" value="PROKAR_NTER_METHYL"/>
    <property type="match status" value="1"/>
</dbReference>
<protein>
    <submittedName>
        <fullName evidence="2">Prepilin-type N-terminal cleavage/methylation domain-containing protein</fullName>
    </submittedName>
</protein>
<dbReference type="Pfam" id="PF07963">
    <property type="entry name" value="N_methyl"/>
    <property type="match status" value="1"/>
</dbReference>
<evidence type="ECO:0000313" key="2">
    <source>
        <dbReference type="EMBL" id="TWR86285.1"/>
    </source>
</evidence>
<dbReference type="SUPFAM" id="SSF54523">
    <property type="entry name" value="Pili subunits"/>
    <property type="match status" value="2"/>
</dbReference>
<dbReference type="Proteomes" id="UP000317901">
    <property type="component" value="Unassembled WGS sequence"/>
</dbReference>
<sequence>MKRAAQGFTLLEVLVVLSLLGILLALIAGAITGANRAMVKAERYSTRLDEVRSTQNFLHTAIGQTLPLAASGPDATQAPVFVGERHSVHFYAPLSAHLGGGLYRYSVTLAAGQRLQVIVQRLRNQALLPAQEPQVLLHQVHSVNFSYRGISPKGEATDWLDHWPWPARLPISVRVDVQLAGPVTWPLQSIDLRLDLASEARTL</sequence>
<dbReference type="AlphaFoldDB" id="A0A5C5PVQ9"/>
<accession>A0A5C5PVQ9</accession>
<gene>
    <name evidence="2" type="ORF">FJD37_18350</name>
    <name evidence="1" type="ORF">FJD38_21150</name>
</gene>
<dbReference type="Proteomes" id="UP000318428">
    <property type="component" value="Unassembled WGS sequence"/>
</dbReference>
<dbReference type="EMBL" id="VFIP01000042">
    <property type="protein sequence ID" value="TWR86285.1"/>
    <property type="molecule type" value="Genomic_DNA"/>
</dbReference>